<dbReference type="EnsemblBacteria" id="ABA48176">
    <property type="protein sequence ID" value="ABA48176"/>
    <property type="gene ID" value="BURPS1710b_0167"/>
</dbReference>
<feature type="region of interest" description="Disordered" evidence="1">
    <location>
        <begin position="935"/>
        <end position="955"/>
    </location>
</feature>
<dbReference type="Proteomes" id="UP000002700">
    <property type="component" value="Chromosome I"/>
</dbReference>
<proteinExistence type="predicted"/>
<evidence type="ECO:0000313" key="3">
    <source>
        <dbReference type="Proteomes" id="UP000002700"/>
    </source>
</evidence>
<reference evidence="2 3" key="1">
    <citation type="submission" date="2005-09" db="EMBL/GenBank/DDBJ databases">
        <authorList>
            <person name="Woods D.E."/>
            <person name="Nierman W.C."/>
        </authorList>
    </citation>
    <scope>NUCLEOTIDE SEQUENCE [LARGE SCALE GENOMIC DNA]</scope>
    <source>
        <strain evidence="2 3">1710b</strain>
    </source>
</reference>
<accession>Q3JXX0</accession>
<sequence>MRQIAVAARGERRLALLDQPVAQRGERSGWIIARLAFLRRIGDERRLERARQPGRARREQALQVERAARLRPRARQPFAAERLHAHHRADHVAVHVDVADVRARDHVRDRLVDPRVNAEREPIARRADLLEQLVEAAAAITHDVQHRAEHFTLELVDVADLDDRRRHERALRACVRHLELRDRVPLVLHRRDVRVDRALRVGVDHRADVHRQPVRIAERELAHRALEHRQRAIRDVVLQTQNAQRRTALTGRVERRLQHVGDHLLGERRRIDDHRVLAARLGDQRDRPAVRIEARRQRLVDEARDFGRAGEHHRARAGVRHERRAHRLAVARQQLHRARRHAGVAQQAHRLRGDQRRLLGRLREHRVARRQGGCDLAHENREREVPRADADDGAERAVRVVREFVADLRRVVAQEVDRFADLGDRVRQRFARLAHDQAHQRVHLRFEQVRRAREAVRARVDGRRLPDRRGRDRVRERRAHLVGRRFAHRADDVAQIGRIAHVARRGVGERVVGEHRRGAPRMMRAREQRRRQRREPVLVRQIEAHRIDARRTVQLARQRNLRVRRAERHDLQRILDRIGHQFLHRHGLVGDPVHERRVRAVFQQAAHEIRKQRLVRADGRVHAAWAVQLVAAGDFLVQRLAHPVQALELVLAGVVVLAREVIDRGERVRVVRRELRIHGVRRGEQLLRAREVGHVGVDLARIDRIAFEAVHLRALDLGIPVRALHEADHQAMAAAAREVDKVVDHERAALLVRLHDEADAVPAGELRIEAQRLEQIERELEPVRLLGVDVQADVIAAREQRERAHARQQLVHRAFLLGARVARMQRRELDRDARALVDAAAARRLADRVDRLLVRRVVAQRVLFGGRRFAEHVVRVAEAARLVLAAVRERFGDRLARDELLAHQAHRHVDALSDQRLAALADQPRERRRQARLAVRRDELAGDHQAPGGRVDEQRRRVADVRAPVALADLVANQRVARRAIGNPQQRLGEAHQRDALLARQREFMDQPLDAAARALLAQRLDKARRHCLHVRREARGQPRLADQERHAFGLRPPVRGRDRRAQHRLRLHALREFEERVRRAVVVAVGVAVGQIGDARVAGELRRKLTMLDPLEIREDRLLDQPVRSALEPRRRVLQTRAQQIVDFDAQCGACHDFLLVPARCRPRTLKDRKIVRQAIKRCNQISHPVAPHISPLLSITYQKRQPARTTLNDRYFP</sequence>
<dbReference type="AlphaFoldDB" id="Q3JXX0"/>
<name>Q3JXX0_BURP1</name>
<dbReference type="EMBL" id="CP000124">
    <property type="protein sequence ID" value="ABA48176.1"/>
    <property type="molecule type" value="Genomic_DNA"/>
</dbReference>
<protein>
    <submittedName>
        <fullName evidence="2">Uncharacterized protein</fullName>
    </submittedName>
</protein>
<organism evidence="2 3">
    <name type="scientific">Burkholderia pseudomallei (strain 1710b)</name>
    <dbReference type="NCBI Taxonomy" id="320372"/>
    <lineage>
        <taxon>Bacteria</taxon>
        <taxon>Pseudomonadati</taxon>
        <taxon>Pseudomonadota</taxon>
        <taxon>Betaproteobacteria</taxon>
        <taxon>Burkholderiales</taxon>
        <taxon>Burkholderiaceae</taxon>
        <taxon>Burkholderia</taxon>
        <taxon>pseudomallei group</taxon>
    </lineage>
</organism>
<dbReference type="HOGENOM" id="CLU_271139_0_0_4"/>
<evidence type="ECO:0000313" key="2">
    <source>
        <dbReference type="EMBL" id="ABA48176.1"/>
    </source>
</evidence>
<evidence type="ECO:0000256" key="1">
    <source>
        <dbReference type="SAM" id="MobiDB-lite"/>
    </source>
</evidence>
<gene>
    <name evidence="2" type="ordered locus">BURPS1710b_0167</name>
</gene>
<dbReference type="KEGG" id="bpm:BURPS1710b_0167"/>